<evidence type="ECO:0000256" key="1">
    <source>
        <dbReference type="ARBA" id="ARBA00023002"/>
    </source>
</evidence>
<keyword evidence="1" id="KW-0560">Oxidoreductase</keyword>
<dbReference type="InterPro" id="IPR011194">
    <property type="entry name" value="UPF0306"/>
</dbReference>
<sequence length="164" mass="18243">MDALHERALAYLRDHHVMTLATRGEEGIWASAVFYVNDSFTLYFLSSPASRHSQNFAVDGRLAVTIQEDCADWPQIKGVQAEGGVTEISGDEERHARALYGDKYPVVGKLARAPAAIVKAMAKVRWYRFAPERLYFIDNSVGFGHRDEIDCRALTTVQAPAAGR</sequence>
<dbReference type="InterPro" id="IPR052019">
    <property type="entry name" value="F420H2_bilvrd_red/Heme_oxyg"/>
</dbReference>
<dbReference type="PIRSF" id="PIRSF009554">
    <property type="entry name" value="UCP009554"/>
    <property type="match status" value="1"/>
</dbReference>
<dbReference type="Gene3D" id="2.30.110.10">
    <property type="entry name" value="Electron Transport, Fmn-binding Protein, Chain A"/>
    <property type="match status" value="1"/>
</dbReference>
<name>A0ABX1QAY6_9RHOO</name>
<dbReference type="SUPFAM" id="SSF50475">
    <property type="entry name" value="FMN-binding split barrel"/>
    <property type="match status" value="1"/>
</dbReference>
<dbReference type="PANTHER" id="PTHR35176:SF6">
    <property type="entry name" value="HEME OXYGENASE HI_0854-RELATED"/>
    <property type="match status" value="1"/>
</dbReference>
<protein>
    <submittedName>
        <fullName evidence="3">Pyridoxamine 5'-phosphate oxidase</fullName>
    </submittedName>
</protein>
<gene>
    <name evidence="3" type="ORF">GPA25_10315</name>
</gene>
<dbReference type="Proteomes" id="UP000648984">
    <property type="component" value="Unassembled WGS sequence"/>
</dbReference>
<dbReference type="Pfam" id="PF01243">
    <property type="entry name" value="PNPOx_N"/>
    <property type="match status" value="1"/>
</dbReference>
<accession>A0ABX1QAY6</accession>
<evidence type="ECO:0000259" key="2">
    <source>
        <dbReference type="Pfam" id="PF01243"/>
    </source>
</evidence>
<dbReference type="EMBL" id="WTVQ01000014">
    <property type="protein sequence ID" value="NMG75148.1"/>
    <property type="molecule type" value="Genomic_DNA"/>
</dbReference>
<dbReference type="RefSeq" id="WP_169260295.1">
    <property type="nucleotide sequence ID" value="NZ_WTVQ01000014.1"/>
</dbReference>
<evidence type="ECO:0000313" key="4">
    <source>
        <dbReference type="Proteomes" id="UP000648984"/>
    </source>
</evidence>
<dbReference type="InterPro" id="IPR011576">
    <property type="entry name" value="Pyridox_Oxase_N"/>
</dbReference>
<comment type="caution">
    <text evidence="3">The sequence shown here is derived from an EMBL/GenBank/DDBJ whole genome shotgun (WGS) entry which is preliminary data.</text>
</comment>
<evidence type="ECO:0000313" key="3">
    <source>
        <dbReference type="EMBL" id="NMG75148.1"/>
    </source>
</evidence>
<dbReference type="PANTHER" id="PTHR35176">
    <property type="entry name" value="HEME OXYGENASE HI_0854-RELATED"/>
    <property type="match status" value="1"/>
</dbReference>
<feature type="domain" description="Pyridoxamine 5'-phosphate oxidase N-terminal" evidence="2">
    <location>
        <begin position="5"/>
        <end position="137"/>
    </location>
</feature>
<dbReference type="InterPro" id="IPR012349">
    <property type="entry name" value="Split_barrel_FMN-bd"/>
</dbReference>
<organism evidence="3 4">
    <name type="scientific">Aromatoleum diolicum</name>
    <dbReference type="NCBI Taxonomy" id="75796"/>
    <lineage>
        <taxon>Bacteria</taxon>
        <taxon>Pseudomonadati</taxon>
        <taxon>Pseudomonadota</taxon>
        <taxon>Betaproteobacteria</taxon>
        <taxon>Rhodocyclales</taxon>
        <taxon>Rhodocyclaceae</taxon>
        <taxon>Aromatoleum</taxon>
    </lineage>
</organism>
<keyword evidence="4" id="KW-1185">Reference proteome</keyword>
<reference evidence="3 4" key="1">
    <citation type="submission" date="2019-12" db="EMBL/GenBank/DDBJ databases">
        <title>Comparative genomics gives insights into the taxonomy of the Azoarcus-Aromatoleum group and reveals separate origins of nif in the plant-associated Azoarcus and non-plant-associated Aromatoleum sub-groups.</title>
        <authorList>
            <person name="Lafos M."/>
            <person name="Maluk M."/>
            <person name="Batista M."/>
            <person name="Junghare M."/>
            <person name="Carmona M."/>
            <person name="Faoro H."/>
            <person name="Cruz L.M."/>
            <person name="Battistoni F."/>
            <person name="De Souza E."/>
            <person name="Pedrosa F."/>
            <person name="Chen W.-M."/>
            <person name="Poole P.S."/>
            <person name="Dixon R.A."/>
            <person name="James E.K."/>
        </authorList>
    </citation>
    <scope>NUCLEOTIDE SEQUENCE [LARGE SCALE GENOMIC DNA]</scope>
    <source>
        <strain evidence="3 4">22Lin</strain>
    </source>
</reference>
<proteinExistence type="predicted"/>